<evidence type="ECO:0000313" key="2">
    <source>
        <dbReference type="EMBL" id="MFH7599002.1"/>
    </source>
</evidence>
<reference evidence="2 3" key="1">
    <citation type="submission" date="2024-03" db="EMBL/GenBank/DDBJ databases">
        <title>Whole genome sequencing of Streptomyces racemochromogenes, to identify antimicrobial biosynthetic gene clusters.</title>
        <authorList>
            <person name="Suryawanshi P."/>
            <person name="Krishnaraj P.U."/>
            <person name="Arun Y.P."/>
            <person name="Suryawanshi M.P."/>
            <person name="Rakshit O."/>
        </authorList>
    </citation>
    <scope>NUCLEOTIDE SEQUENCE [LARGE SCALE GENOMIC DNA]</scope>
    <source>
        <strain evidence="2 3">AUDT626</strain>
    </source>
</reference>
<gene>
    <name evidence="2" type="ORF">WDV06_28490</name>
</gene>
<dbReference type="RefSeq" id="WP_395512669.1">
    <property type="nucleotide sequence ID" value="NZ_JBBDHD010000103.1"/>
</dbReference>
<protein>
    <submittedName>
        <fullName evidence="2">SHOCT domain-containing protein</fullName>
    </submittedName>
</protein>
<dbReference type="InterPro" id="IPR018649">
    <property type="entry name" value="SHOCT"/>
</dbReference>
<dbReference type="Proteomes" id="UP001610631">
    <property type="component" value="Unassembled WGS sequence"/>
</dbReference>
<sequence>MFIRPVNVTVTAATRRPGHPLLRGLLRRAAGAAEWGQDADAAGATGEEALAEAFVEDEDEALAEAAGMEGTDGMEGMDGRAEAVDEADAMARPAPWPTRAPRGSGTAPAAHGSLVSELTQLADLAQEGLLTPEEFTQAKRRLLEG</sequence>
<keyword evidence="3" id="KW-1185">Reference proteome</keyword>
<organism evidence="2 3">
    <name type="scientific">Streptomyces racemochromogenes</name>
    <dbReference type="NCBI Taxonomy" id="67353"/>
    <lineage>
        <taxon>Bacteria</taxon>
        <taxon>Bacillati</taxon>
        <taxon>Actinomycetota</taxon>
        <taxon>Actinomycetes</taxon>
        <taxon>Kitasatosporales</taxon>
        <taxon>Streptomycetaceae</taxon>
        <taxon>Streptomyces</taxon>
    </lineage>
</organism>
<feature type="domain" description="SHOCT" evidence="1">
    <location>
        <begin position="117"/>
        <end position="143"/>
    </location>
</feature>
<name>A0ABW7PKQ6_9ACTN</name>
<accession>A0ABW7PKQ6</accession>
<evidence type="ECO:0000313" key="3">
    <source>
        <dbReference type="Proteomes" id="UP001610631"/>
    </source>
</evidence>
<dbReference type="EMBL" id="JBBDHD010000103">
    <property type="protein sequence ID" value="MFH7599002.1"/>
    <property type="molecule type" value="Genomic_DNA"/>
</dbReference>
<comment type="caution">
    <text evidence="2">The sequence shown here is derived from an EMBL/GenBank/DDBJ whole genome shotgun (WGS) entry which is preliminary data.</text>
</comment>
<proteinExistence type="predicted"/>
<dbReference type="Pfam" id="PF09851">
    <property type="entry name" value="SHOCT"/>
    <property type="match status" value="1"/>
</dbReference>
<evidence type="ECO:0000259" key="1">
    <source>
        <dbReference type="Pfam" id="PF09851"/>
    </source>
</evidence>